<feature type="region of interest" description="Disordered" evidence="1">
    <location>
        <begin position="282"/>
        <end position="315"/>
    </location>
</feature>
<sequence length="331" mass="35626">MAFVLLRNCAERLPFRAAVVRRDGCIHDYRVRVASPGSQLPYLCLVRGRASSRVPSFGVGGLSSLSGTPEYRWSASLEEKHCRAHRKLSVVGARGPELNAVIGFRSVVASWLRAQGGHSDTSSSTSSVPFMTTKVIVTVNHVPTCERYQAPNQALYIGCLLCHGLARRPEVHGALVVVLKGRTRGQAALMKDWALVSNRKPEAGRRTAVPRTAAFAPDPSSGVLRMSSAGMGRDPPGVLVQLIAKGGVGKQLHSDYGKLGAVQVPPVTAGCSRMLTASERPGNRYLLTKNEPSQKYREQPVFARPQQRHSQCRDGGIHAGVCCDSGRGRAA</sequence>
<evidence type="ECO:0000313" key="2">
    <source>
        <dbReference type="EMBL" id="KFO28118.1"/>
    </source>
</evidence>
<accession>A0A091DC96</accession>
<evidence type="ECO:0000313" key="3">
    <source>
        <dbReference type="Proteomes" id="UP000028990"/>
    </source>
</evidence>
<organism evidence="2 3">
    <name type="scientific">Fukomys damarensis</name>
    <name type="common">Damaraland mole rat</name>
    <name type="synonym">Cryptomys damarensis</name>
    <dbReference type="NCBI Taxonomy" id="885580"/>
    <lineage>
        <taxon>Eukaryota</taxon>
        <taxon>Metazoa</taxon>
        <taxon>Chordata</taxon>
        <taxon>Craniata</taxon>
        <taxon>Vertebrata</taxon>
        <taxon>Euteleostomi</taxon>
        <taxon>Mammalia</taxon>
        <taxon>Eutheria</taxon>
        <taxon>Euarchontoglires</taxon>
        <taxon>Glires</taxon>
        <taxon>Rodentia</taxon>
        <taxon>Hystricomorpha</taxon>
        <taxon>Bathyergidae</taxon>
        <taxon>Fukomys</taxon>
    </lineage>
</organism>
<reference evidence="2 3" key="1">
    <citation type="submission" date="2013-11" db="EMBL/GenBank/DDBJ databases">
        <title>The Damaraland mole rat (Fukomys damarensis) genome and evolution of African mole rats.</title>
        <authorList>
            <person name="Gladyshev V.N."/>
            <person name="Fang X."/>
        </authorList>
    </citation>
    <scope>NUCLEOTIDE SEQUENCE [LARGE SCALE GENOMIC DNA]</scope>
    <source>
        <tissue evidence="2">Liver</tissue>
    </source>
</reference>
<dbReference type="Proteomes" id="UP000028990">
    <property type="component" value="Unassembled WGS sequence"/>
</dbReference>
<dbReference type="EMBL" id="KN122816">
    <property type="protein sequence ID" value="KFO28118.1"/>
    <property type="molecule type" value="Genomic_DNA"/>
</dbReference>
<evidence type="ECO:0000256" key="1">
    <source>
        <dbReference type="SAM" id="MobiDB-lite"/>
    </source>
</evidence>
<protein>
    <submittedName>
        <fullName evidence="2">Uncharacterized protein</fullName>
    </submittedName>
</protein>
<name>A0A091DC96_FUKDA</name>
<dbReference type="AlphaFoldDB" id="A0A091DC96"/>
<proteinExistence type="predicted"/>
<keyword evidence="3" id="KW-1185">Reference proteome</keyword>
<gene>
    <name evidence="2" type="ORF">H920_10492</name>
</gene>